<dbReference type="InterPro" id="IPR002307">
    <property type="entry name" value="Tyr-tRNA-ligase"/>
</dbReference>
<dbReference type="PROSITE" id="PS00178">
    <property type="entry name" value="AA_TRNA_LIGASE_I"/>
    <property type="match status" value="1"/>
</dbReference>
<dbReference type="PANTHER" id="PTHR11766:SF0">
    <property type="entry name" value="TYROSINE--TRNA LIGASE, MITOCHONDRIAL"/>
    <property type="match status" value="1"/>
</dbReference>
<feature type="binding site" evidence="11">
    <location>
        <position position="170"/>
    </location>
    <ligand>
        <name>L-tyrosine</name>
        <dbReference type="ChEBI" id="CHEBI:58315"/>
    </ligand>
</feature>
<dbReference type="HAMAP" id="MF_02006">
    <property type="entry name" value="Tyr_tRNA_synth_type1"/>
    <property type="match status" value="1"/>
</dbReference>
<feature type="binding site" evidence="11">
    <location>
        <position position="166"/>
    </location>
    <ligand>
        <name>L-tyrosine</name>
        <dbReference type="ChEBI" id="CHEBI:58315"/>
    </ligand>
</feature>
<keyword evidence="3 11" id="KW-0436">Ligase</keyword>
<dbReference type="EMBL" id="JACHGT010000022">
    <property type="protein sequence ID" value="MBB6039383.1"/>
    <property type="molecule type" value="Genomic_DNA"/>
</dbReference>
<dbReference type="InterPro" id="IPR001412">
    <property type="entry name" value="aa-tRNA-synth_I_CS"/>
</dbReference>
<dbReference type="PRINTS" id="PR01040">
    <property type="entry name" value="TRNASYNTHTYR"/>
</dbReference>
<dbReference type="GO" id="GO:0005829">
    <property type="term" value="C:cytosol"/>
    <property type="evidence" value="ECO:0007669"/>
    <property type="project" value="TreeGrafter"/>
</dbReference>
<keyword evidence="5 11" id="KW-0067">ATP-binding</keyword>
<dbReference type="GO" id="GO:0042803">
    <property type="term" value="F:protein homodimerization activity"/>
    <property type="evidence" value="ECO:0007669"/>
    <property type="project" value="UniProtKB-ARBA"/>
</dbReference>
<keyword evidence="7 11" id="KW-0648">Protein biosynthesis</keyword>
<name>A0A841FXB6_9ACTN</name>
<evidence type="ECO:0000256" key="7">
    <source>
        <dbReference type="ARBA" id="ARBA00022917"/>
    </source>
</evidence>
<organism evidence="14 15">
    <name type="scientific">Phytomonospora endophytica</name>
    <dbReference type="NCBI Taxonomy" id="714109"/>
    <lineage>
        <taxon>Bacteria</taxon>
        <taxon>Bacillati</taxon>
        <taxon>Actinomycetota</taxon>
        <taxon>Actinomycetes</taxon>
        <taxon>Micromonosporales</taxon>
        <taxon>Micromonosporaceae</taxon>
        <taxon>Phytomonospora</taxon>
    </lineage>
</organism>
<dbReference type="InterPro" id="IPR054608">
    <property type="entry name" value="SYY-like_C"/>
</dbReference>
<dbReference type="Pfam" id="PF22421">
    <property type="entry name" value="SYY_C-terminal"/>
    <property type="match status" value="1"/>
</dbReference>
<evidence type="ECO:0000256" key="6">
    <source>
        <dbReference type="ARBA" id="ARBA00022884"/>
    </source>
</evidence>
<comment type="subunit">
    <text evidence="11">Homodimer.</text>
</comment>
<dbReference type="SUPFAM" id="SSF52374">
    <property type="entry name" value="Nucleotidylyl transferase"/>
    <property type="match status" value="1"/>
</dbReference>
<dbReference type="Gene3D" id="3.10.290.10">
    <property type="entry name" value="RNA-binding S4 domain"/>
    <property type="match status" value="1"/>
</dbReference>
<evidence type="ECO:0000256" key="4">
    <source>
        <dbReference type="ARBA" id="ARBA00022741"/>
    </source>
</evidence>
<dbReference type="InterPro" id="IPR014729">
    <property type="entry name" value="Rossmann-like_a/b/a_fold"/>
</dbReference>
<feature type="binding site" evidence="11">
    <location>
        <position position="229"/>
    </location>
    <ligand>
        <name>ATP</name>
        <dbReference type="ChEBI" id="CHEBI:30616"/>
    </ligand>
</feature>
<dbReference type="PANTHER" id="PTHR11766">
    <property type="entry name" value="TYROSYL-TRNA SYNTHETASE"/>
    <property type="match status" value="1"/>
</dbReference>
<keyword evidence="4 11" id="KW-0547">Nucleotide-binding</keyword>
<feature type="short sequence motif" description="'HIGH' region" evidence="11">
    <location>
        <begin position="38"/>
        <end position="47"/>
    </location>
</feature>
<keyword evidence="2 11" id="KW-0963">Cytoplasm</keyword>
<dbReference type="InterPro" id="IPR002305">
    <property type="entry name" value="aa-tRNA-synth_Ic"/>
</dbReference>
<evidence type="ECO:0000256" key="2">
    <source>
        <dbReference type="ARBA" id="ARBA00022490"/>
    </source>
</evidence>
<dbReference type="FunFam" id="3.40.50.620:FF:000008">
    <property type="entry name" value="Tyrosine--tRNA ligase"/>
    <property type="match status" value="1"/>
</dbReference>
<evidence type="ECO:0000256" key="11">
    <source>
        <dbReference type="HAMAP-Rule" id="MF_02006"/>
    </source>
</evidence>
<feature type="binding site" evidence="11">
    <location>
        <position position="33"/>
    </location>
    <ligand>
        <name>L-tyrosine</name>
        <dbReference type="ChEBI" id="CHEBI:58315"/>
    </ligand>
</feature>
<dbReference type="GO" id="GO:0004831">
    <property type="term" value="F:tyrosine-tRNA ligase activity"/>
    <property type="evidence" value="ECO:0007669"/>
    <property type="project" value="UniProtKB-UniRule"/>
</dbReference>
<dbReference type="Proteomes" id="UP000548476">
    <property type="component" value="Unassembled WGS sequence"/>
</dbReference>
<evidence type="ECO:0000256" key="10">
    <source>
        <dbReference type="ARBA" id="ARBA00060965"/>
    </source>
</evidence>
<dbReference type="RefSeq" id="WP_184792476.1">
    <property type="nucleotide sequence ID" value="NZ_BONT01000084.1"/>
</dbReference>
<evidence type="ECO:0000256" key="9">
    <source>
        <dbReference type="ARBA" id="ARBA00048248"/>
    </source>
</evidence>
<evidence type="ECO:0000256" key="12">
    <source>
        <dbReference type="PROSITE-ProRule" id="PRU00182"/>
    </source>
</evidence>
<dbReference type="NCBIfam" id="TIGR00234">
    <property type="entry name" value="tyrS"/>
    <property type="match status" value="1"/>
</dbReference>
<dbReference type="AlphaFoldDB" id="A0A841FXB6"/>
<dbReference type="Gene3D" id="1.10.240.10">
    <property type="entry name" value="Tyrosyl-Transfer RNA Synthetase"/>
    <property type="match status" value="1"/>
</dbReference>
<comment type="similarity">
    <text evidence="10 11">Belongs to the class-I aminoacyl-tRNA synthetase family. TyrS type 1 subfamily.</text>
</comment>
<dbReference type="InterPro" id="IPR036986">
    <property type="entry name" value="S4_RNA-bd_sf"/>
</dbReference>
<comment type="function">
    <text evidence="11">Catalyzes the attachment of tyrosine to tRNA(Tyr) in a two-step reaction: tyrosine is first activated by ATP to form Tyr-AMP and then transferred to the acceptor end of tRNA(Tyr).</text>
</comment>
<sequence length="416" mass="45480">MNILDDLRWRGLLHDSTDPDALHEHLNGRVTFYVGFDPTAPSLHVGHLTQVITARRLQLAGHRPLLLVGGATGQIGDPRETSERSLNSPEVVAGWVENIRNQVAPFVTYDGDNAAQVVNNLDWTGPTSAIDFLRDVGKHFSVNRMLAREVVKARLETGISFTEFAYQLLQSNDFYELHRRHGCTLQFGGSDQWGNITAGVDFIRRKGAGPVHAFSTPLVTTADGAKIGKSEGNGTWLDRELTSPYAFYQHWFNTDDKMVGLYLRRFSFRGHEEIEDLEKQTADRPAARAAQRALAEELTALVHGREELDQAVAASQALFGRAELADLNASTLAAALSEAGLTTVEGETPSVAALFKESGLAKSLSDARRAVAEGGAYVNNVRVTDPEATLSGDGLLHGRYAVLRRGKRNIAGVEVR</sequence>
<evidence type="ECO:0000256" key="1">
    <source>
        <dbReference type="ARBA" id="ARBA00004496"/>
    </source>
</evidence>
<keyword evidence="15" id="KW-1185">Reference proteome</keyword>
<dbReference type="GO" id="GO:0003723">
    <property type="term" value="F:RNA binding"/>
    <property type="evidence" value="ECO:0007669"/>
    <property type="project" value="UniProtKB-KW"/>
</dbReference>
<dbReference type="Pfam" id="PF00579">
    <property type="entry name" value="tRNA-synt_1b"/>
    <property type="match status" value="1"/>
</dbReference>
<dbReference type="CDD" id="cd00805">
    <property type="entry name" value="TyrRS_core"/>
    <property type="match status" value="1"/>
</dbReference>
<dbReference type="SUPFAM" id="SSF55174">
    <property type="entry name" value="Alpha-L RNA-binding motif"/>
    <property type="match status" value="1"/>
</dbReference>
<evidence type="ECO:0000313" key="14">
    <source>
        <dbReference type="EMBL" id="MBB6039383.1"/>
    </source>
</evidence>
<dbReference type="InterPro" id="IPR024088">
    <property type="entry name" value="Tyr-tRNA-ligase_bac-type"/>
</dbReference>
<dbReference type="FunFam" id="1.10.240.10:FF:000001">
    <property type="entry name" value="Tyrosine--tRNA ligase"/>
    <property type="match status" value="1"/>
</dbReference>
<evidence type="ECO:0000259" key="13">
    <source>
        <dbReference type="Pfam" id="PF22421"/>
    </source>
</evidence>
<dbReference type="GO" id="GO:0005524">
    <property type="term" value="F:ATP binding"/>
    <property type="evidence" value="ECO:0007669"/>
    <property type="project" value="UniProtKB-UniRule"/>
</dbReference>
<dbReference type="PROSITE" id="PS50889">
    <property type="entry name" value="S4"/>
    <property type="match status" value="1"/>
</dbReference>
<feature type="domain" description="Tyrosine--tRNA ligase SYY-like C-terminal" evidence="13">
    <location>
        <begin position="341"/>
        <end position="409"/>
    </location>
</feature>
<gene>
    <name evidence="11" type="primary">tyrS</name>
    <name evidence="14" type="ORF">HNR73_007278</name>
</gene>
<feature type="short sequence motif" description="'KMSKS' region" evidence="11">
    <location>
        <begin position="226"/>
        <end position="230"/>
    </location>
</feature>
<comment type="subcellular location">
    <subcellularLocation>
        <location evidence="1 11">Cytoplasm</location>
    </subcellularLocation>
</comment>
<protein>
    <recommendedName>
        <fullName evidence="11">Tyrosine--tRNA ligase</fullName>
        <ecNumber evidence="11">6.1.1.1</ecNumber>
    </recommendedName>
    <alternativeName>
        <fullName evidence="11">Tyrosyl-tRNA synthetase</fullName>
        <shortName evidence="11">TyrRS</shortName>
    </alternativeName>
</protein>
<comment type="caution">
    <text evidence="14">The sequence shown here is derived from an EMBL/GenBank/DDBJ whole genome shotgun (WGS) entry which is preliminary data.</text>
</comment>
<keyword evidence="6 12" id="KW-0694">RNA-binding</keyword>
<keyword evidence="8 11" id="KW-0030">Aminoacyl-tRNA synthetase</keyword>
<evidence type="ECO:0000256" key="8">
    <source>
        <dbReference type="ARBA" id="ARBA00023146"/>
    </source>
</evidence>
<dbReference type="Gene3D" id="3.40.50.620">
    <property type="entry name" value="HUPs"/>
    <property type="match status" value="1"/>
</dbReference>
<accession>A0A841FXB6</accession>
<proteinExistence type="inferred from homology"/>
<evidence type="ECO:0000313" key="15">
    <source>
        <dbReference type="Proteomes" id="UP000548476"/>
    </source>
</evidence>
<dbReference type="InterPro" id="IPR024107">
    <property type="entry name" value="Tyr-tRNA-ligase_bac_1"/>
</dbReference>
<dbReference type="CDD" id="cd00165">
    <property type="entry name" value="S4"/>
    <property type="match status" value="1"/>
</dbReference>
<dbReference type="GO" id="GO:0006437">
    <property type="term" value="P:tyrosyl-tRNA aminoacylation"/>
    <property type="evidence" value="ECO:0007669"/>
    <property type="project" value="UniProtKB-UniRule"/>
</dbReference>
<evidence type="ECO:0000256" key="5">
    <source>
        <dbReference type="ARBA" id="ARBA00022840"/>
    </source>
</evidence>
<dbReference type="EC" id="6.1.1.1" evidence="11"/>
<reference evidence="14 15" key="1">
    <citation type="submission" date="2020-08" db="EMBL/GenBank/DDBJ databases">
        <title>Genomic Encyclopedia of Type Strains, Phase IV (KMG-IV): sequencing the most valuable type-strain genomes for metagenomic binning, comparative biology and taxonomic classification.</title>
        <authorList>
            <person name="Goeker M."/>
        </authorList>
    </citation>
    <scope>NUCLEOTIDE SEQUENCE [LARGE SCALE GENOMIC DNA]</scope>
    <source>
        <strain evidence="14 15">YIM 65646</strain>
    </source>
</reference>
<evidence type="ECO:0000256" key="3">
    <source>
        <dbReference type="ARBA" id="ARBA00022598"/>
    </source>
</evidence>
<comment type="catalytic activity">
    <reaction evidence="9 11">
        <text>tRNA(Tyr) + L-tyrosine + ATP = L-tyrosyl-tRNA(Tyr) + AMP + diphosphate + H(+)</text>
        <dbReference type="Rhea" id="RHEA:10220"/>
        <dbReference type="Rhea" id="RHEA-COMP:9706"/>
        <dbReference type="Rhea" id="RHEA-COMP:9707"/>
        <dbReference type="ChEBI" id="CHEBI:15378"/>
        <dbReference type="ChEBI" id="CHEBI:30616"/>
        <dbReference type="ChEBI" id="CHEBI:33019"/>
        <dbReference type="ChEBI" id="CHEBI:58315"/>
        <dbReference type="ChEBI" id="CHEBI:78442"/>
        <dbReference type="ChEBI" id="CHEBI:78536"/>
        <dbReference type="ChEBI" id="CHEBI:456215"/>
        <dbReference type="EC" id="6.1.1.1"/>
    </reaction>
</comment>